<feature type="chain" id="PRO_5013809923" evidence="1">
    <location>
        <begin position="20"/>
        <end position="157"/>
    </location>
</feature>
<gene>
    <name evidence="2" type="ORF">AU210_014607</name>
</gene>
<sequence>MRKNLVPLAVLGVLIKASLIPVQERATASTLARAVLTAAPSQAGQTGSPADTHLDGIQDRSVVSLYDRAGYSGQVPFNDFLEDVERLPKLSTTTSPAGSCCLLTAAATTCHYVGVGHGSVCVENPTCLTWVPISASPLDKGFIADEKEITPEDPREL</sequence>
<comment type="caution">
    <text evidence="2">The sequence shown here is derived from an EMBL/GenBank/DDBJ whole genome shotgun (WGS) entry which is preliminary data.</text>
</comment>
<reference evidence="2 3" key="2">
    <citation type="journal article" date="2017" name="Sci. Rep.">
        <title>A mobile pathogenicity chromosome in Fusarium oxysporum for infection of multiple cucurbit species.</title>
        <authorList>
            <person name="van Dam P."/>
            <person name="Fokkens L."/>
            <person name="Ayukawa Y."/>
            <person name="van der Gragt M."/>
            <person name="Ter Horst A."/>
            <person name="Brankovics B."/>
            <person name="Houterman P.M."/>
            <person name="Arie T."/>
            <person name="Rep M."/>
        </authorList>
    </citation>
    <scope>NUCLEOTIDE SEQUENCE [LARGE SCALE GENOMIC DNA]</scope>
    <source>
        <strain evidence="2 3">Forc016</strain>
    </source>
</reference>
<dbReference type="AlphaFoldDB" id="A0A2H3GFN7"/>
<accession>A0A2H3GFN7</accession>
<name>A0A2H3GFN7_FUSOX</name>
<evidence type="ECO:0000313" key="2">
    <source>
        <dbReference type="EMBL" id="PCD25504.1"/>
    </source>
</evidence>
<evidence type="ECO:0000256" key="1">
    <source>
        <dbReference type="SAM" id="SignalP"/>
    </source>
</evidence>
<dbReference type="EMBL" id="MABQ02000010">
    <property type="protein sequence ID" value="PCD25504.1"/>
    <property type="molecule type" value="Genomic_DNA"/>
</dbReference>
<protein>
    <submittedName>
        <fullName evidence="2">Uncharacterized protein</fullName>
    </submittedName>
</protein>
<reference evidence="2 3" key="1">
    <citation type="journal article" date="2016" name="Environ. Microbiol.">
        <title>Effector profiles distinguish formae speciales of Fusarium oxysporum.</title>
        <authorList>
            <person name="van Dam P."/>
            <person name="Fokkens L."/>
            <person name="Schmidt S.M."/>
            <person name="Linmans J.H."/>
            <person name="Kistler H.C."/>
            <person name="Ma L.J."/>
            <person name="Rep M."/>
        </authorList>
    </citation>
    <scope>NUCLEOTIDE SEQUENCE [LARGE SCALE GENOMIC DNA]</scope>
    <source>
        <strain evidence="2 3">Forc016</strain>
    </source>
</reference>
<keyword evidence="1" id="KW-0732">Signal</keyword>
<feature type="signal peptide" evidence="1">
    <location>
        <begin position="1"/>
        <end position="19"/>
    </location>
</feature>
<evidence type="ECO:0000313" key="3">
    <source>
        <dbReference type="Proteomes" id="UP000219602"/>
    </source>
</evidence>
<proteinExistence type="predicted"/>
<dbReference type="Proteomes" id="UP000219602">
    <property type="component" value="Chromosome 12"/>
</dbReference>
<organism evidence="2 3">
    <name type="scientific">Fusarium oxysporum f. sp. radicis-cucumerinum</name>
    <dbReference type="NCBI Taxonomy" id="327505"/>
    <lineage>
        <taxon>Eukaryota</taxon>
        <taxon>Fungi</taxon>
        <taxon>Dikarya</taxon>
        <taxon>Ascomycota</taxon>
        <taxon>Pezizomycotina</taxon>
        <taxon>Sordariomycetes</taxon>
        <taxon>Hypocreomycetidae</taxon>
        <taxon>Hypocreales</taxon>
        <taxon>Nectriaceae</taxon>
        <taxon>Fusarium</taxon>
        <taxon>Fusarium oxysporum species complex</taxon>
    </lineage>
</organism>